<dbReference type="PANTHER" id="PTHR16489">
    <property type="entry name" value="GH11727P"/>
    <property type="match status" value="1"/>
</dbReference>
<feature type="compositionally biased region" description="Acidic residues" evidence="2">
    <location>
        <begin position="402"/>
        <end position="413"/>
    </location>
</feature>
<feature type="compositionally biased region" description="Polar residues" evidence="2">
    <location>
        <begin position="279"/>
        <end position="291"/>
    </location>
</feature>
<dbReference type="GO" id="GO:0019888">
    <property type="term" value="F:protein phosphatase regulator activity"/>
    <property type="evidence" value="ECO:0007669"/>
    <property type="project" value="TreeGrafter"/>
</dbReference>
<comment type="caution">
    <text evidence="4">The sequence shown here is derived from an EMBL/GenBank/DDBJ whole genome shotgun (WGS) entry which is preliminary data.</text>
</comment>
<organism evidence="4 5">
    <name type="scientific">Aldrovandia affinis</name>
    <dbReference type="NCBI Taxonomy" id="143900"/>
    <lineage>
        <taxon>Eukaryota</taxon>
        <taxon>Metazoa</taxon>
        <taxon>Chordata</taxon>
        <taxon>Craniata</taxon>
        <taxon>Vertebrata</taxon>
        <taxon>Euteleostomi</taxon>
        <taxon>Actinopterygii</taxon>
        <taxon>Neopterygii</taxon>
        <taxon>Teleostei</taxon>
        <taxon>Notacanthiformes</taxon>
        <taxon>Halosauridae</taxon>
        <taxon>Aldrovandia</taxon>
    </lineage>
</organism>
<dbReference type="GO" id="GO:0005783">
    <property type="term" value="C:endoplasmic reticulum"/>
    <property type="evidence" value="ECO:0007669"/>
    <property type="project" value="TreeGrafter"/>
</dbReference>
<evidence type="ECO:0000313" key="5">
    <source>
        <dbReference type="Proteomes" id="UP001221898"/>
    </source>
</evidence>
<evidence type="ECO:0000256" key="2">
    <source>
        <dbReference type="SAM" id="MobiDB-lite"/>
    </source>
</evidence>
<protein>
    <recommendedName>
        <fullName evidence="3">Protein phosphatase 1 regulatory subunit 15A/B C-terminal domain-containing protein</fullName>
    </recommendedName>
</protein>
<feature type="domain" description="Protein phosphatase 1 regulatory subunit 15A/B C-terminal" evidence="3">
    <location>
        <begin position="497"/>
        <end position="716"/>
    </location>
</feature>
<feature type="region of interest" description="Disordered" evidence="2">
    <location>
        <begin position="604"/>
        <end position="634"/>
    </location>
</feature>
<reference evidence="4" key="1">
    <citation type="journal article" date="2023" name="Science">
        <title>Genome structures resolve the early diversification of teleost fishes.</title>
        <authorList>
            <person name="Parey E."/>
            <person name="Louis A."/>
            <person name="Montfort J."/>
            <person name="Bouchez O."/>
            <person name="Roques C."/>
            <person name="Iampietro C."/>
            <person name="Lluch J."/>
            <person name="Castinel A."/>
            <person name="Donnadieu C."/>
            <person name="Desvignes T."/>
            <person name="Floi Bucao C."/>
            <person name="Jouanno E."/>
            <person name="Wen M."/>
            <person name="Mejri S."/>
            <person name="Dirks R."/>
            <person name="Jansen H."/>
            <person name="Henkel C."/>
            <person name="Chen W.J."/>
            <person name="Zahm M."/>
            <person name="Cabau C."/>
            <person name="Klopp C."/>
            <person name="Thompson A.W."/>
            <person name="Robinson-Rechavi M."/>
            <person name="Braasch I."/>
            <person name="Lecointre G."/>
            <person name="Bobe J."/>
            <person name="Postlethwait J.H."/>
            <person name="Berthelot C."/>
            <person name="Roest Crollius H."/>
            <person name="Guiguen Y."/>
        </authorList>
    </citation>
    <scope>NUCLEOTIDE SEQUENCE</scope>
    <source>
        <strain evidence="4">NC1722</strain>
    </source>
</reference>
<evidence type="ECO:0000259" key="3">
    <source>
        <dbReference type="Pfam" id="PF10488"/>
    </source>
</evidence>
<dbReference type="PANTHER" id="PTHR16489:SF11">
    <property type="entry name" value="PROTEIN PHOSPHATASE 1 REGULATORY SUBUNIT 15B"/>
    <property type="match status" value="1"/>
</dbReference>
<accession>A0AAD7RDU0</accession>
<dbReference type="InterPro" id="IPR051254">
    <property type="entry name" value="PPP1R15"/>
</dbReference>
<keyword evidence="5" id="KW-1185">Reference proteome</keyword>
<feature type="compositionally biased region" description="Low complexity" evidence="2">
    <location>
        <begin position="550"/>
        <end position="565"/>
    </location>
</feature>
<dbReference type="Pfam" id="PF10488">
    <property type="entry name" value="PP1c_bdg"/>
    <property type="match status" value="1"/>
</dbReference>
<dbReference type="GO" id="GO:0000164">
    <property type="term" value="C:protein phosphatase type 1 complex"/>
    <property type="evidence" value="ECO:0007669"/>
    <property type="project" value="TreeGrafter"/>
</dbReference>
<proteinExistence type="inferred from homology"/>
<dbReference type="InterPro" id="IPR019523">
    <property type="entry name" value="Prot_Pase1_reg-su15A/B_C"/>
</dbReference>
<dbReference type="EMBL" id="JAINUG010000322">
    <property type="protein sequence ID" value="KAJ8378362.1"/>
    <property type="molecule type" value="Genomic_DNA"/>
</dbReference>
<name>A0AAD7RDU0_9TELE</name>
<dbReference type="GO" id="GO:0034976">
    <property type="term" value="P:response to endoplasmic reticulum stress"/>
    <property type="evidence" value="ECO:0007669"/>
    <property type="project" value="TreeGrafter"/>
</dbReference>
<feature type="compositionally biased region" description="Acidic residues" evidence="2">
    <location>
        <begin position="442"/>
        <end position="463"/>
    </location>
</feature>
<comment type="similarity">
    <text evidence="1">Belongs to the PPP1R15 family.</text>
</comment>
<feature type="region of interest" description="Disordered" evidence="2">
    <location>
        <begin position="326"/>
        <end position="577"/>
    </location>
</feature>
<evidence type="ECO:0000313" key="4">
    <source>
        <dbReference type="EMBL" id="KAJ8378362.1"/>
    </source>
</evidence>
<dbReference type="AlphaFoldDB" id="A0AAD7RDU0"/>
<feature type="compositionally biased region" description="Polar residues" evidence="2">
    <location>
        <begin position="518"/>
        <end position="528"/>
    </location>
</feature>
<dbReference type="GO" id="GO:0051246">
    <property type="term" value="P:regulation of protein metabolic process"/>
    <property type="evidence" value="ECO:0007669"/>
    <property type="project" value="UniProtKB-ARBA"/>
</dbReference>
<sequence>MFRFMHSDRLYSKEDAEPATDPGLSVTSLQHGNQESSWIGVLSVVSRPALSFLQKYLPGKSRTPTTRSGVSGWEDGDLKRSFTGENAFLDQLDDFMPPAEHHLTYHLHYQHETTDFGASTTEAVSWLSADSLRELGIHNNTVMTSPVGYLATARHFFSQVLVNAVSAQDVRSAEHGRVLGRESWPSDSVASRVKSNWWWGGIWGSHENSQGWLSNLSWRACSGASAQHCRENDSGGHCQPAESGTVASVAKPTELFEQHDDGASMHTEIAGPSCHKGQPDNSSSQAARAESLQSAEKPLLVCQLFSEHLVSARAATTCSEVAVLTPDQDNGYSSLEEEHSNPRMHIVEPPYPEPRCSEAGERAEDLAFPTEGGASGEAGVELPDEETTSVGREEEKVSDNSDLSDSEGEEEREPDVRTPPRLQMPGCQNRAIAYIMGSPCSEDSESEPGEDSDWDSEDDDGFDSEGTSDFSDSEDLDNDDDDDDEEGEGNESDAEEADAEVERLWNSFCQSRDPYNPRNFTASLQTAPRPSALAADRAVCVAQGGDDAPAEAPSTPLSSPSSSPRPLEEESWEEASEVDEAESLRLWNSFSCVADPYSPFNFQATLRTRETTRGRSRRPSPPSRHPKQDEEERLDSGFSEVFTTLDQTIACCAKLKKVRFVEEVEEFYASSDEDRRGPWEEFARDRCRFLRRVQETEDAIGYCLAPTFRVVIFERLYQSC</sequence>
<gene>
    <name evidence="4" type="ORF">AAFF_G00243200</name>
</gene>
<feature type="region of interest" description="Disordered" evidence="2">
    <location>
        <begin position="265"/>
        <end position="291"/>
    </location>
</feature>
<feature type="compositionally biased region" description="Basic and acidic residues" evidence="2">
    <location>
        <begin position="355"/>
        <end position="365"/>
    </location>
</feature>
<feature type="compositionally biased region" description="Acidic residues" evidence="2">
    <location>
        <begin position="471"/>
        <end position="499"/>
    </location>
</feature>
<evidence type="ECO:0000256" key="1">
    <source>
        <dbReference type="ARBA" id="ARBA00010161"/>
    </source>
</evidence>
<dbReference type="Proteomes" id="UP001221898">
    <property type="component" value="Unassembled WGS sequence"/>
</dbReference>